<feature type="domain" description="Polyphosphate kinase C-terminal" evidence="11">
    <location>
        <begin position="532"/>
        <end position="693"/>
    </location>
</feature>
<dbReference type="InterPro" id="IPR025198">
    <property type="entry name" value="PPK_N_dom"/>
</dbReference>
<name>A0A6J6GE03_9ZZZZ</name>
<dbReference type="SUPFAM" id="SSF140356">
    <property type="entry name" value="PPK N-terminal domain-like"/>
    <property type="match status" value="1"/>
</dbReference>
<feature type="domain" description="Polyphosphate kinase middle" evidence="9">
    <location>
        <begin position="156"/>
        <end position="329"/>
    </location>
</feature>
<evidence type="ECO:0000256" key="3">
    <source>
        <dbReference type="ARBA" id="ARBA00022679"/>
    </source>
</evidence>
<dbReference type="InterPro" id="IPR003414">
    <property type="entry name" value="PP_kinase"/>
</dbReference>
<keyword evidence="3" id="KW-0808">Transferase</keyword>
<dbReference type="Pfam" id="PF13090">
    <property type="entry name" value="PP_kinase_C"/>
    <property type="match status" value="1"/>
</dbReference>
<dbReference type="EC" id="2.7.4.1" evidence="1"/>
<keyword evidence="4" id="KW-0479">Metal-binding</keyword>
<evidence type="ECO:0000259" key="10">
    <source>
        <dbReference type="Pfam" id="PF13089"/>
    </source>
</evidence>
<proteinExistence type="inferred from homology"/>
<gene>
    <name evidence="13" type="ORF">UFOPK1820_00364</name>
</gene>
<dbReference type="HAMAP" id="MF_00347">
    <property type="entry name" value="Polyphosphate_kinase"/>
    <property type="match status" value="1"/>
</dbReference>
<dbReference type="GO" id="GO:0046872">
    <property type="term" value="F:metal ion binding"/>
    <property type="evidence" value="ECO:0007669"/>
    <property type="project" value="UniProtKB-KW"/>
</dbReference>
<keyword evidence="5" id="KW-0547">Nucleotide-binding</keyword>
<evidence type="ECO:0000256" key="5">
    <source>
        <dbReference type="ARBA" id="ARBA00022741"/>
    </source>
</evidence>
<feature type="domain" description="Polyphosphate kinase C-terminal" evidence="12">
    <location>
        <begin position="359"/>
        <end position="525"/>
    </location>
</feature>
<dbReference type="NCBIfam" id="TIGR03705">
    <property type="entry name" value="poly_P_kin"/>
    <property type="match status" value="1"/>
</dbReference>
<dbReference type="Pfam" id="PF13089">
    <property type="entry name" value="PP_kinase_N"/>
    <property type="match status" value="1"/>
</dbReference>
<keyword evidence="6" id="KW-0418">Kinase</keyword>
<dbReference type="Pfam" id="PF17941">
    <property type="entry name" value="PP_kinase_C_1"/>
    <property type="match status" value="1"/>
</dbReference>
<dbReference type="SUPFAM" id="SSF143724">
    <property type="entry name" value="PHP14-like"/>
    <property type="match status" value="1"/>
</dbReference>
<protein>
    <recommendedName>
        <fullName evidence="1">ATP-polyphosphate phosphotransferase</fullName>
        <ecNumber evidence="1">2.7.4.1</ecNumber>
    </recommendedName>
</protein>
<dbReference type="GO" id="GO:0006799">
    <property type="term" value="P:polyphosphate biosynthetic process"/>
    <property type="evidence" value="ECO:0007669"/>
    <property type="project" value="InterPro"/>
</dbReference>
<dbReference type="InterPro" id="IPR041108">
    <property type="entry name" value="PP_kinase_C_1"/>
</dbReference>
<dbReference type="InterPro" id="IPR024953">
    <property type="entry name" value="PP_kinase_middle"/>
</dbReference>
<reference evidence="13" key="1">
    <citation type="submission" date="2020-05" db="EMBL/GenBank/DDBJ databases">
        <authorList>
            <person name="Chiriac C."/>
            <person name="Salcher M."/>
            <person name="Ghai R."/>
            <person name="Kavagutti S V."/>
        </authorList>
    </citation>
    <scope>NUCLEOTIDE SEQUENCE</scope>
</reference>
<accession>A0A6J6GE03</accession>
<dbReference type="AlphaFoldDB" id="A0A6J6GE03"/>
<dbReference type="Pfam" id="PF02503">
    <property type="entry name" value="PP_kinase"/>
    <property type="match status" value="1"/>
</dbReference>
<evidence type="ECO:0000256" key="4">
    <source>
        <dbReference type="ARBA" id="ARBA00022723"/>
    </source>
</evidence>
<evidence type="ECO:0000256" key="8">
    <source>
        <dbReference type="ARBA" id="ARBA00022842"/>
    </source>
</evidence>
<dbReference type="InterPro" id="IPR025200">
    <property type="entry name" value="PPK_C_dom2"/>
</dbReference>
<dbReference type="InterPro" id="IPR036832">
    <property type="entry name" value="PPK_N_dom_sf"/>
</dbReference>
<evidence type="ECO:0000256" key="1">
    <source>
        <dbReference type="ARBA" id="ARBA00012960"/>
    </source>
</evidence>
<dbReference type="NCBIfam" id="NF003921">
    <property type="entry name" value="PRK05443.2-2"/>
    <property type="match status" value="1"/>
</dbReference>
<evidence type="ECO:0000256" key="2">
    <source>
        <dbReference type="ARBA" id="ARBA00022553"/>
    </source>
</evidence>
<dbReference type="InterPro" id="IPR036830">
    <property type="entry name" value="PP_kinase_middle_dom_sf"/>
</dbReference>
<dbReference type="SUPFAM" id="SSF56024">
    <property type="entry name" value="Phospholipase D/nuclease"/>
    <property type="match status" value="2"/>
</dbReference>
<evidence type="ECO:0000259" key="12">
    <source>
        <dbReference type="Pfam" id="PF17941"/>
    </source>
</evidence>
<evidence type="ECO:0000259" key="11">
    <source>
        <dbReference type="Pfam" id="PF13090"/>
    </source>
</evidence>
<dbReference type="Gene3D" id="1.20.58.310">
    <property type="entry name" value="Polyphosphate kinase N-terminal domain"/>
    <property type="match status" value="1"/>
</dbReference>
<dbReference type="CDD" id="cd09165">
    <property type="entry name" value="PLDc_PaPPK1_C1_like"/>
    <property type="match status" value="1"/>
</dbReference>
<keyword evidence="2" id="KW-0597">Phosphoprotein</keyword>
<dbReference type="PANTHER" id="PTHR30218">
    <property type="entry name" value="POLYPHOSPHATE KINASE"/>
    <property type="match status" value="1"/>
</dbReference>
<evidence type="ECO:0000256" key="6">
    <source>
        <dbReference type="ARBA" id="ARBA00022777"/>
    </source>
</evidence>
<dbReference type="NCBIfam" id="NF003918">
    <property type="entry name" value="PRK05443.1-2"/>
    <property type="match status" value="1"/>
</dbReference>
<organism evidence="13">
    <name type="scientific">freshwater metagenome</name>
    <dbReference type="NCBI Taxonomy" id="449393"/>
    <lineage>
        <taxon>unclassified sequences</taxon>
        <taxon>metagenomes</taxon>
        <taxon>ecological metagenomes</taxon>
    </lineage>
</organism>
<evidence type="ECO:0000313" key="13">
    <source>
        <dbReference type="EMBL" id="CAB4595048.1"/>
    </source>
</evidence>
<sequence length="720" mass="81236">MSLSNGILDSTRIFPEHQVNKSAPWVVSLLNGIPVDHRLLNRELSWLDFNERVLRLATEPGIPLLERLKFCAIFSSNLDEFFQVRVAAMKDQEAAGITSLLADGLTPAQQLAQVLERVQELCQRQQRLLFDVLLPQLKREGVELCEWHELSESEVAYLKDFYDHRIFPILTPLAVDPAHPFPYVSNLAFSVATIVRDPATLEQRFARVKVPTLFPRLLALPGGSRFIPVESVIIEFLATLFPGMEIDEATIFRVTRNADLALEDEDAEDLLQAVEVELRKRRYGRAVRLEIDHQASTKMRELLIAEHDLSEKDVVAVDGLVDPACLWQMHAVDRSDLKDDQWQPVTAGRLAAAAESGRSIFAVVRERALLLHHPYESFASSVEEFVAQAAVDPRVQSIKMTLYRTSGDSPIAQHLILAAERGVQVAVLVELKARFDEATNVTWAKALERAGVHVVYGLVGLKTHAKCVLVVREDNDGLRRYAHLGTGNYNSRTARTYEDLGYITCEPDITADAAQLFNHLTGYSREVKYSRLIVAPEQLRSRLIELIRNEGEMGERGHVTIKVNSLADTEMVHELYAASQKGVKVNLIIRGLCCLRAGVPGLSENIRVRSVLGRYLEHSRVFRFANGQGENQPLHLIGSADLMGRNLDKRVEVLTPLSHPKHQEWLDKTLNTLLADDVPAFELMPDDSWMRVGPTLFEPHSQRLLYEWAAHRQTRRNSRD</sequence>
<dbReference type="GO" id="GO:0005524">
    <property type="term" value="F:ATP binding"/>
    <property type="evidence" value="ECO:0007669"/>
    <property type="project" value="UniProtKB-KW"/>
</dbReference>
<dbReference type="EMBL" id="CAEZUK010000039">
    <property type="protein sequence ID" value="CAB4595048.1"/>
    <property type="molecule type" value="Genomic_DNA"/>
</dbReference>
<dbReference type="Gene3D" id="3.30.1840.10">
    <property type="entry name" value="Polyphosphate kinase middle domain"/>
    <property type="match status" value="1"/>
</dbReference>
<dbReference type="GO" id="GO:0009358">
    <property type="term" value="C:polyphosphate kinase complex"/>
    <property type="evidence" value="ECO:0007669"/>
    <property type="project" value="InterPro"/>
</dbReference>
<dbReference type="FunFam" id="3.30.870.10:FF:000001">
    <property type="entry name" value="Polyphosphate kinase"/>
    <property type="match status" value="1"/>
</dbReference>
<feature type="domain" description="Polyphosphate kinase N-terminal" evidence="10">
    <location>
        <begin position="40"/>
        <end position="144"/>
    </location>
</feature>
<evidence type="ECO:0000259" key="9">
    <source>
        <dbReference type="Pfam" id="PF02503"/>
    </source>
</evidence>
<dbReference type="GO" id="GO:0008976">
    <property type="term" value="F:polyphosphate kinase activity"/>
    <property type="evidence" value="ECO:0007669"/>
    <property type="project" value="UniProtKB-EC"/>
</dbReference>
<evidence type="ECO:0000256" key="7">
    <source>
        <dbReference type="ARBA" id="ARBA00022840"/>
    </source>
</evidence>
<keyword evidence="8" id="KW-0460">Magnesium</keyword>
<dbReference type="PANTHER" id="PTHR30218:SF0">
    <property type="entry name" value="POLYPHOSPHATE KINASE"/>
    <property type="match status" value="1"/>
</dbReference>
<dbReference type="PIRSF" id="PIRSF015589">
    <property type="entry name" value="PP_kinase"/>
    <property type="match status" value="1"/>
</dbReference>
<dbReference type="Gene3D" id="3.30.870.10">
    <property type="entry name" value="Endonuclease Chain A"/>
    <property type="match status" value="2"/>
</dbReference>
<keyword evidence="7" id="KW-0067">ATP-binding</keyword>